<dbReference type="EMBL" id="LAZR01022457">
    <property type="protein sequence ID" value="KKL81815.1"/>
    <property type="molecule type" value="Genomic_DNA"/>
</dbReference>
<protein>
    <submittedName>
        <fullName evidence="2">Uncharacterized protein</fullName>
    </submittedName>
</protein>
<proteinExistence type="predicted"/>
<gene>
    <name evidence="2" type="ORF">LCGC14_1990990</name>
</gene>
<feature type="compositionally biased region" description="Low complexity" evidence="1">
    <location>
        <begin position="29"/>
        <end position="52"/>
    </location>
</feature>
<dbReference type="AlphaFoldDB" id="A0A0F9HJG2"/>
<reference evidence="2" key="1">
    <citation type="journal article" date="2015" name="Nature">
        <title>Complex archaea that bridge the gap between prokaryotes and eukaryotes.</title>
        <authorList>
            <person name="Spang A."/>
            <person name="Saw J.H."/>
            <person name="Jorgensen S.L."/>
            <person name="Zaremba-Niedzwiedzka K."/>
            <person name="Martijn J."/>
            <person name="Lind A.E."/>
            <person name="van Eijk R."/>
            <person name="Schleper C."/>
            <person name="Guy L."/>
            <person name="Ettema T.J."/>
        </authorList>
    </citation>
    <scope>NUCLEOTIDE SEQUENCE</scope>
</reference>
<evidence type="ECO:0000313" key="2">
    <source>
        <dbReference type="EMBL" id="KKL81815.1"/>
    </source>
</evidence>
<feature type="region of interest" description="Disordered" evidence="1">
    <location>
        <begin position="1"/>
        <end position="54"/>
    </location>
</feature>
<evidence type="ECO:0000256" key="1">
    <source>
        <dbReference type="SAM" id="MobiDB-lite"/>
    </source>
</evidence>
<comment type="caution">
    <text evidence="2">The sequence shown here is derived from an EMBL/GenBank/DDBJ whole genome shotgun (WGS) entry which is preliminary data.</text>
</comment>
<organism evidence="2">
    <name type="scientific">marine sediment metagenome</name>
    <dbReference type="NCBI Taxonomy" id="412755"/>
    <lineage>
        <taxon>unclassified sequences</taxon>
        <taxon>metagenomes</taxon>
        <taxon>ecological metagenomes</taxon>
    </lineage>
</organism>
<accession>A0A0F9HJG2</accession>
<sequence length="251" mass="27386">MAEPEPSVVEPNVTQLAGVVDDNPDPDEAAAAKAAAEAAAATAAGAEKPGADNVIWPEKWREEIAGADDKDAKRLTRLGRFDQPGKIFDSFLEIEQTLKKADIRSPFPDEGDDKDKAKWRKANGVPKEAAGYYEKLPDGVTIREEDKQAMETLAEAMHASHAPTSHTHAAVGAYYKHIESILAQRAEDDAQEKKDTDDALNELYGTEFRRNINDLNAWLDAAGGEVKAKIFGARAPETARRWATTRTFLSG</sequence>
<name>A0A0F9HJG2_9ZZZZ</name>